<organism evidence="1 2">
    <name type="scientific">Lactuca saligna</name>
    <name type="common">Willowleaf lettuce</name>
    <dbReference type="NCBI Taxonomy" id="75948"/>
    <lineage>
        <taxon>Eukaryota</taxon>
        <taxon>Viridiplantae</taxon>
        <taxon>Streptophyta</taxon>
        <taxon>Embryophyta</taxon>
        <taxon>Tracheophyta</taxon>
        <taxon>Spermatophyta</taxon>
        <taxon>Magnoliopsida</taxon>
        <taxon>eudicotyledons</taxon>
        <taxon>Gunneridae</taxon>
        <taxon>Pentapetalae</taxon>
        <taxon>asterids</taxon>
        <taxon>campanulids</taxon>
        <taxon>Asterales</taxon>
        <taxon>Asteraceae</taxon>
        <taxon>Cichorioideae</taxon>
        <taxon>Cichorieae</taxon>
        <taxon>Lactucinae</taxon>
        <taxon>Lactuca</taxon>
    </lineage>
</organism>
<reference evidence="1" key="1">
    <citation type="submission" date="2023-04" db="EMBL/GenBank/DDBJ databases">
        <authorList>
            <person name="Vijverberg K."/>
            <person name="Xiong W."/>
            <person name="Schranz E."/>
        </authorList>
    </citation>
    <scope>NUCLEOTIDE SEQUENCE</scope>
</reference>
<sequence length="134" mass="15261">MTDSLLADISKLPTTTFVMTGLRNFEFIGSIPKFMLEKIRVTKRGGKRKPKVAPSIGVIISKKIKKLVQKPRSPSPVIEDDSKERTGTEVQGMMFSEMMKKIQLILLNHSLLKHLSRYLLLNRLSFQTQAFLKT</sequence>
<keyword evidence="2" id="KW-1185">Reference proteome</keyword>
<dbReference type="AlphaFoldDB" id="A0AA36E9K6"/>
<gene>
    <name evidence="1" type="ORF">LSALG_LOCUS25582</name>
</gene>
<dbReference type="Proteomes" id="UP001177003">
    <property type="component" value="Chromosome 5"/>
</dbReference>
<protein>
    <submittedName>
        <fullName evidence="1">Uncharacterized protein</fullName>
    </submittedName>
</protein>
<dbReference type="EMBL" id="OX465081">
    <property type="protein sequence ID" value="CAI9286150.1"/>
    <property type="molecule type" value="Genomic_DNA"/>
</dbReference>
<name>A0AA36E9K6_LACSI</name>
<proteinExistence type="predicted"/>
<accession>A0AA36E9K6</accession>
<evidence type="ECO:0000313" key="1">
    <source>
        <dbReference type="EMBL" id="CAI9286150.1"/>
    </source>
</evidence>
<evidence type="ECO:0000313" key="2">
    <source>
        <dbReference type="Proteomes" id="UP001177003"/>
    </source>
</evidence>